<dbReference type="EMBL" id="MZGT01000122">
    <property type="protein sequence ID" value="OPJ55667.1"/>
    <property type="molecule type" value="Genomic_DNA"/>
</dbReference>
<name>A0A1V4I7Z3_9CLOT</name>
<comment type="caution">
    <text evidence="1">The sequence shown here is derived from an EMBL/GenBank/DDBJ whole genome shotgun (WGS) entry which is preliminary data.</text>
</comment>
<organism evidence="1 2">
    <name type="scientific">Clostridium chromiireducens</name>
    <dbReference type="NCBI Taxonomy" id="225345"/>
    <lineage>
        <taxon>Bacteria</taxon>
        <taxon>Bacillati</taxon>
        <taxon>Bacillota</taxon>
        <taxon>Clostridia</taxon>
        <taxon>Eubacteriales</taxon>
        <taxon>Clostridiaceae</taxon>
        <taxon>Clostridium</taxon>
    </lineage>
</organism>
<evidence type="ECO:0000313" key="2">
    <source>
        <dbReference type="Proteomes" id="UP000191056"/>
    </source>
</evidence>
<evidence type="ECO:0000313" key="1">
    <source>
        <dbReference type="EMBL" id="OPJ55667.1"/>
    </source>
</evidence>
<reference evidence="1 2" key="1">
    <citation type="submission" date="2017-03" db="EMBL/GenBank/DDBJ databases">
        <title>Genome sequence of Clostridium chromiireducens DSM 23318.</title>
        <authorList>
            <person name="Poehlein A."/>
            <person name="Daniel R."/>
        </authorList>
    </citation>
    <scope>NUCLEOTIDE SEQUENCE [LARGE SCALE GENOMIC DNA]</scope>
    <source>
        <strain evidence="1 2">DSM 23318</strain>
    </source>
</reference>
<dbReference type="InterPro" id="IPR024269">
    <property type="entry name" value="DUF3791"/>
</dbReference>
<evidence type="ECO:0008006" key="3">
    <source>
        <dbReference type="Google" id="ProtNLM"/>
    </source>
</evidence>
<keyword evidence="2" id="KW-1185">Reference proteome</keyword>
<dbReference type="Proteomes" id="UP000191056">
    <property type="component" value="Unassembled WGS sequence"/>
</dbReference>
<dbReference type="OrthoDB" id="7068343at2"/>
<dbReference type="AlphaFoldDB" id="A0A1V4I7Z3"/>
<proteinExistence type="predicted"/>
<protein>
    <recommendedName>
        <fullName evidence="3">DUF3791 domain-containing protein</fullName>
    </recommendedName>
</protein>
<dbReference type="Pfam" id="PF12668">
    <property type="entry name" value="DUF3791"/>
    <property type="match status" value="1"/>
</dbReference>
<gene>
    <name evidence="1" type="ORF">CLCHR_46590</name>
</gene>
<accession>A0A1V4I7Z3</accession>
<dbReference type="RefSeq" id="WP_079442261.1">
    <property type="nucleotide sequence ID" value="NZ_MZGT01000122.1"/>
</dbReference>
<sequence>MNRSIDFTVFCIESYKQAHNISGKAALKIFNDNKVFDYIKSFYDVLHTTGQDYIVKDIDFYIDSRPKEFKN</sequence>